<dbReference type="EMBL" id="VUJU01001858">
    <property type="protein sequence ID" value="KAF0763542.1"/>
    <property type="molecule type" value="Genomic_DNA"/>
</dbReference>
<dbReference type="AlphaFoldDB" id="A0A6G0YZU7"/>
<feature type="region of interest" description="Disordered" evidence="1">
    <location>
        <begin position="152"/>
        <end position="171"/>
    </location>
</feature>
<sequence>MEAIHLLRPCADCVHDKPQIFAEHFSEEPSSLKEDGVWWTNLFNVLFRIFDNVKHHEHSVERIEWMTIICNHALTLIVDVFTQYLDILCAILSHDLYAQVQWCIQQDNDQLAQSSTYCLENLITSNGSKFDKLNWDCTCQKIVSMFDSKMPKQLEEQDQRSEPVKPDTLIT</sequence>
<comment type="caution">
    <text evidence="2">The sequence shown here is derived from an EMBL/GenBank/DDBJ whole genome shotgun (WGS) entry which is preliminary data.</text>
</comment>
<protein>
    <submittedName>
        <fullName evidence="2">Brefeldin A-inhibited guanine nucleotide-exchange protein 1</fullName>
    </submittedName>
</protein>
<keyword evidence="3" id="KW-1185">Reference proteome</keyword>
<dbReference type="SUPFAM" id="SSF48371">
    <property type="entry name" value="ARM repeat"/>
    <property type="match status" value="1"/>
</dbReference>
<feature type="compositionally biased region" description="Basic and acidic residues" evidence="1">
    <location>
        <begin position="152"/>
        <end position="165"/>
    </location>
</feature>
<evidence type="ECO:0000256" key="1">
    <source>
        <dbReference type="SAM" id="MobiDB-lite"/>
    </source>
</evidence>
<organism evidence="2 3">
    <name type="scientific">Aphis craccivora</name>
    <name type="common">Cowpea aphid</name>
    <dbReference type="NCBI Taxonomy" id="307492"/>
    <lineage>
        <taxon>Eukaryota</taxon>
        <taxon>Metazoa</taxon>
        <taxon>Ecdysozoa</taxon>
        <taxon>Arthropoda</taxon>
        <taxon>Hexapoda</taxon>
        <taxon>Insecta</taxon>
        <taxon>Pterygota</taxon>
        <taxon>Neoptera</taxon>
        <taxon>Paraneoptera</taxon>
        <taxon>Hemiptera</taxon>
        <taxon>Sternorrhyncha</taxon>
        <taxon>Aphidomorpha</taxon>
        <taxon>Aphidoidea</taxon>
        <taxon>Aphididae</taxon>
        <taxon>Aphidini</taxon>
        <taxon>Aphis</taxon>
        <taxon>Aphis</taxon>
    </lineage>
</organism>
<evidence type="ECO:0000313" key="3">
    <source>
        <dbReference type="Proteomes" id="UP000478052"/>
    </source>
</evidence>
<proteinExistence type="predicted"/>
<dbReference type="OrthoDB" id="6665689at2759"/>
<name>A0A6G0YZU7_APHCR</name>
<reference evidence="2 3" key="1">
    <citation type="submission" date="2019-08" db="EMBL/GenBank/DDBJ databases">
        <title>Whole genome of Aphis craccivora.</title>
        <authorList>
            <person name="Voronova N.V."/>
            <person name="Shulinski R.S."/>
            <person name="Bandarenka Y.V."/>
            <person name="Zhorov D.G."/>
            <person name="Warner D."/>
        </authorList>
    </citation>
    <scope>NUCLEOTIDE SEQUENCE [LARGE SCALE GENOMIC DNA]</scope>
    <source>
        <strain evidence="2">180601</strain>
        <tissue evidence="2">Whole Body</tissue>
    </source>
</reference>
<dbReference type="InterPro" id="IPR016024">
    <property type="entry name" value="ARM-type_fold"/>
</dbReference>
<gene>
    <name evidence="2" type="ORF">FWK35_00021523</name>
</gene>
<accession>A0A6G0YZU7</accession>
<evidence type="ECO:0000313" key="2">
    <source>
        <dbReference type="EMBL" id="KAF0763542.1"/>
    </source>
</evidence>
<dbReference type="Proteomes" id="UP000478052">
    <property type="component" value="Unassembled WGS sequence"/>
</dbReference>